<dbReference type="SUPFAM" id="SSF109854">
    <property type="entry name" value="DinB/YfiT-like putative metalloenzymes"/>
    <property type="match status" value="1"/>
</dbReference>
<evidence type="ECO:0000256" key="4">
    <source>
        <dbReference type="SAM" id="SignalP"/>
    </source>
</evidence>
<protein>
    <submittedName>
        <fullName evidence="5">DinB family protein</fullName>
    </submittedName>
</protein>
<keyword evidence="6" id="KW-1185">Reference proteome</keyword>
<gene>
    <name evidence="5" type="ORF">GWK08_06780</name>
</gene>
<organism evidence="5 6">
    <name type="scientific">Leptobacterium flavescens</name>
    <dbReference type="NCBI Taxonomy" id="472055"/>
    <lineage>
        <taxon>Bacteria</taxon>
        <taxon>Pseudomonadati</taxon>
        <taxon>Bacteroidota</taxon>
        <taxon>Flavobacteriia</taxon>
        <taxon>Flavobacteriales</taxon>
        <taxon>Flavobacteriaceae</taxon>
        <taxon>Leptobacterium</taxon>
    </lineage>
</organism>
<dbReference type="Gene3D" id="1.20.120.450">
    <property type="entry name" value="dinb family like domain"/>
    <property type="match status" value="1"/>
</dbReference>
<sequence>MKNYLFLFIILFSLKASAQQDPLSAFQEKWRNSKAYLLTIAESMPEGKYNFKPTKREMSFKEQLLHIRQNMLWLGDSYFSEKGSYEENADEQLNGKEEIIKALSASFDRVYEQIRMADPEKLKETVNFFAGPKTRLQILNLLQDHVTHHRGQLIVYLNLNEIRPPRYTGW</sequence>
<evidence type="ECO:0000256" key="1">
    <source>
        <dbReference type="ARBA" id="ARBA00008635"/>
    </source>
</evidence>
<comment type="caution">
    <text evidence="5">The sequence shown here is derived from an EMBL/GenBank/DDBJ whole genome shotgun (WGS) entry which is preliminary data.</text>
</comment>
<keyword evidence="4" id="KW-0732">Signal</keyword>
<evidence type="ECO:0000313" key="6">
    <source>
        <dbReference type="Proteomes" id="UP000468581"/>
    </source>
</evidence>
<dbReference type="AlphaFoldDB" id="A0A6P0URX7"/>
<comment type="similarity">
    <text evidence="1">Belongs to the DinB family.</text>
</comment>
<reference evidence="5 6" key="1">
    <citation type="submission" date="2020-01" db="EMBL/GenBank/DDBJ databases">
        <title>Leptobacterium flavescens.</title>
        <authorList>
            <person name="Wang G."/>
        </authorList>
    </citation>
    <scope>NUCLEOTIDE SEQUENCE [LARGE SCALE GENOMIC DNA]</scope>
    <source>
        <strain evidence="5 6">KCTC 22160</strain>
    </source>
</reference>
<proteinExistence type="inferred from homology"/>
<feature type="binding site" evidence="3">
    <location>
        <position position="66"/>
    </location>
    <ligand>
        <name>a divalent metal cation</name>
        <dbReference type="ChEBI" id="CHEBI:60240"/>
    </ligand>
</feature>
<name>A0A6P0URX7_9FLAO</name>
<dbReference type="RefSeq" id="WP_163606136.1">
    <property type="nucleotide sequence ID" value="NZ_JAABOO010000001.1"/>
</dbReference>
<keyword evidence="2 3" id="KW-0479">Metal-binding</keyword>
<evidence type="ECO:0000256" key="3">
    <source>
        <dbReference type="PIRSR" id="PIRSR607837-1"/>
    </source>
</evidence>
<dbReference type="Proteomes" id="UP000468581">
    <property type="component" value="Unassembled WGS sequence"/>
</dbReference>
<feature type="binding site" evidence="3">
    <location>
        <position position="149"/>
    </location>
    <ligand>
        <name>a divalent metal cation</name>
        <dbReference type="ChEBI" id="CHEBI:60240"/>
    </ligand>
</feature>
<feature type="signal peptide" evidence="4">
    <location>
        <begin position="1"/>
        <end position="18"/>
    </location>
</feature>
<dbReference type="InterPro" id="IPR007837">
    <property type="entry name" value="DinB"/>
</dbReference>
<dbReference type="EMBL" id="JAABOO010000001">
    <property type="protein sequence ID" value="NER13136.1"/>
    <property type="molecule type" value="Genomic_DNA"/>
</dbReference>
<feature type="binding site" evidence="3">
    <location>
        <position position="145"/>
    </location>
    <ligand>
        <name>a divalent metal cation</name>
        <dbReference type="ChEBI" id="CHEBI:60240"/>
    </ligand>
</feature>
<dbReference type="Pfam" id="PF05163">
    <property type="entry name" value="DinB"/>
    <property type="match status" value="1"/>
</dbReference>
<accession>A0A6P0URX7</accession>
<dbReference type="InterPro" id="IPR034660">
    <property type="entry name" value="DinB/YfiT-like"/>
</dbReference>
<evidence type="ECO:0000313" key="5">
    <source>
        <dbReference type="EMBL" id="NER13136.1"/>
    </source>
</evidence>
<dbReference type="GO" id="GO:0046872">
    <property type="term" value="F:metal ion binding"/>
    <property type="evidence" value="ECO:0007669"/>
    <property type="project" value="UniProtKB-KW"/>
</dbReference>
<feature type="chain" id="PRO_5026706053" evidence="4">
    <location>
        <begin position="19"/>
        <end position="170"/>
    </location>
</feature>
<evidence type="ECO:0000256" key="2">
    <source>
        <dbReference type="ARBA" id="ARBA00022723"/>
    </source>
</evidence>